<dbReference type="InterPro" id="IPR043831">
    <property type="entry name" value="DUF5808"/>
</dbReference>
<keyword evidence="1" id="KW-0812">Transmembrane</keyword>
<gene>
    <name evidence="4" type="ORF">SAMN02745111_00901</name>
</gene>
<organism evidence="4 5">
    <name type="scientific">Eubacterium uniforme</name>
    <dbReference type="NCBI Taxonomy" id="39495"/>
    <lineage>
        <taxon>Bacteria</taxon>
        <taxon>Bacillati</taxon>
        <taxon>Bacillota</taxon>
        <taxon>Clostridia</taxon>
        <taxon>Eubacteriales</taxon>
        <taxon>Eubacteriaceae</taxon>
        <taxon>Eubacterium</taxon>
    </lineage>
</organism>
<proteinExistence type="predicted"/>
<feature type="domain" description="DUF5808" evidence="3">
    <location>
        <begin position="313"/>
        <end position="338"/>
    </location>
</feature>
<dbReference type="Pfam" id="PF19124">
    <property type="entry name" value="DUF5808"/>
    <property type="match status" value="1"/>
</dbReference>
<keyword evidence="1" id="KW-0472">Membrane</keyword>
<reference evidence="4 5" key="1">
    <citation type="submission" date="2017-02" db="EMBL/GenBank/DDBJ databases">
        <authorList>
            <person name="Peterson S.W."/>
        </authorList>
    </citation>
    <scope>NUCLEOTIDE SEQUENCE [LARGE SCALE GENOMIC DNA]</scope>
    <source>
        <strain evidence="4 5">ATCC 35992</strain>
    </source>
</reference>
<feature type="transmembrane region" description="Helical" evidence="1">
    <location>
        <begin position="339"/>
        <end position="361"/>
    </location>
</feature>
<sequence length="473" mass="54389">MSAVTITGLIFFISFIGVAAFTRFKYYPSNVEKAKFIYGLRNRKEYYKDENKKTVLDIYDKHRKNFLKLSIVLAVIGALLFFLDNFTFKISLWTMWLLVAIVAIYIPYVLGNKELKTFKKTIQIKNEKKVIIDTKNTLSYGMNKGIGFILPLIIGFVCMVIAVLFDMEIIGDNLSLSKTYTYTIMIGSFYSISIIAYICSFIMDSMKNEVISEDSDVNLNYNRAKKRNYSNSLKCMLWINTLYIIVNLVLIYFDLVDDLYVLIAMVVYMFFLFLGIGIYVLRDSKINSIYKKETSIEVDDDDYWIYGMFYYNPNDKRINVEKRNGFGTTVNFGTTVGKIMMIVLGLTIIGSLFAVGLLGAYEVVPIDVKIEDDKVICHQLRDDYKIDIDDIKSVELLGKFKDVKASRTNGVGMPNLLKGNFNIKGEGAVKVFLNPENDHYIKITTDKKTYFISEAEDKDTKQTFDDIKDKLNK</sequence>
<keyword evidence="1" id="KW-1133">Transmembrane helix</keyword>
<protein>
    <submittedName>
        <fullName evidence="4">Uncharacterized membrane protein</fullName>
    </submittedName>
</protein>
<dbReference type="AlphaFoldDB" id="A0A1T4VGM3"/>
<feature type="domain" description="Bacterial Pleckstrin homology" evidence="2">
    <location>
        <begin position="369"/>
        <end position="453"/>
    </location>
</feature>
<name>A0A1T4VGM3_9FIRM</name>
<dbReference type="Pfam" id="PF10882">
    <property type="entry name" value="bPH_5"/>
    <property type="match status" value="1"/>
</dbReference>
<feature type="transmembrane region" description="Helical" evidence="1">
    <location>
        <begin position="259"/>
        <end position="281"/>
    </location>
</feature>
<feature type="transmembrane region" description="Helical" evidence="1">
    <location>
        <begin position="66"/>
        <end position="84"/>
    </location>
</feature>
<dbReference type="RefSeq" id="WP_078765781.1">
    <property type="nucleotide sequence ID" value="NZ_FUXZ01000005.1"/>
</dbReference>
<dbReference type="InterPro" id="IPR027783">
    <property type="entry name" value="Bacterial_PH-related"/>
</dbReference>
<dbReference type="EMBL" id="FUXZ01000005">
    <property type="protein sequence ID" value="SKA64124.1"/>
    <property type="molecule type" value="Genomic_DNA"/>
</dbReference>
<evidence type="ECO:0000259" key="2">
    <source>
        <dbReference type="Pfam" id="PF10882"/>
    </source>
</evidence>
<evidence type="ECO:0000256" key="1">
    <source>
        <dbReference type="SAM" id="Phobius"/>
    </source>
</evidence>
<feature type="transmembrane region" description="Helical" evidence="1">
    <location>
        <begin position="180"/>
        <end position="203"/>
    </location>
</feature>
<dbReference type="Proteomes" id="UP000190814">
    <property type="component" value="Unassembled WGS sequence"/>
</dbReference>
<evidence type="ECO:0000313" key="5">
    <source>
        <dbReference type="Proteomes" id="UP000190814"/>
    </source>
</evidence>
<accession>A0A1T4VGM3</accession>
<feature type="transmembrane region" description="Helical" evidence="1">
    <location>
        <begin position="90"/>
        <end position="110"/>
    </location>
</feature>
<dbReference type="OrthoDB" id="157646at2"/>
<dbReference type="STRING" id="39495.SAMN02745111_00901"/>
<feature type="transmembrane region" description="Helical" evidence="1">
    <location>
        <begin position="145"/>
        <end position="165"/>
    </location>
</feature>
<feature type="transmembrane region" description="Helical" evidence="1">
    <location>
        <begin position="235"/>
        <end position="253"/>
    </location>
</feature>
<evidence type="ECO:0000313" key="4">
    <source>
        <dbReference type="EMBL" id="SKA64124.1"/>
    </source>
</evidence>
<evidence type="ECO:0000259" key="3">
    <source>
        <dbReference type="Pfam" id="PF19124"/>
    </source>
</evidence>
<keyword evidence="5" id="KW-1185">Reference proteome</keyword>
<feature type="transmembrane region" description="Helical" evidence="1">
    <location>
        <begin position="6"/>
        <end position="26"/>
    </location>
</feature>